<evidence type="ECO:0000256" key="3">
    <source>
        <dbReference type="ARBA" id="ARBA00022741"/>
    </source>
</evidence>
<evidence type="ECO:0000313" key="10">
    <source>
        <dbReference type="Proteomes" id="UP001500432"/>
    </source>
</evidence>
<organism evidence="9 10">
    <name type="scientific">Sinomonas flava</name>
    <dbReference type="NCBI Taxonomy" id="496857"/>
    <lineage>
        <taxon>Bacteria</taxon>
        <taxon>Bacillati</taxon>
        <taxon>Actinomycetota</taxon>
        <taxon>Actinomycetes</taxon>
        <taxon>Micrococcales</taxon>
        <taxon>Micrococcaceae</taxon>
        <taxon>Sinomonas</taxon>
    </lineage>
</organism>
<dbReference type="Gene3D" id="1.20.120.330">
    <property type="entry name" value="Nucleotidyltransferases domain 2"/>
    <property type="match status" value="2"/>
</dbReference>
<dbReference type="Gene3D" id="3.30.460.10">
    <property type="entry name" value="Beta Polymerase, domain 2"/>
    <property type="match status" value="2"/>
</dbReference>
<dbReference type="SUPFAM" id="SSF81301">
    <property type="entry name" value="Nucleotidyltransferase"/>
    <property type="match status" value="2"/>
</dbReference>
<dbReference type="InterPro" id="IPR043519">
    <property type="entry name" value="NT_sf"/>
</dbReference>
<keyword evidence="10" id="KW-1185">Reference proteome</keyword>
<keyword evidence="5" id="KW-0460">Magnesium</keyword>
<feature type="domain" description="PII-uridylyltransferase/Glutamine-synthetase adenylyltransferase" evidence="8">
    <location>
        <begin position="867"/>
        <end position="1007"/>
    </location>
</feature>
<keyword evidence="6" id="KW-0511">Multifunctional enzyme</keyword>
<sequence>MAPSLTRRLIALGSSDPDRAERFLGARELEGIGVEVLLEGLAVAPDPDVALLALVRLLEKEPGLRELVEAGPARSEPLFRLLGASEALGEFLYRRPEHLDVVAVQPSAEPQGADPRELRETLLRSVGADPQSPRPVAAVTGAQAYEALRVAYRRRLCELALRDLHAASPTDFLPTAAAELSDLAGAALEAALAVSRAEAAATFGREDVAAVGLAVIGMGKCGARELNYISDVDVVYVIEADGARAGELDDARAVLIGTHLATGLSRAVYSSGREPALWQVDANLRPEGRDGPLVRTLDSHLAYYARWAQSWEFQALLKARWIAGDRALGERYEQAIAPLVWSSAGREGFVESVQAMRRRVTENIPAAEADRQIKLGAGGLRDVEFTVQLLQLVHGRSDENLRVRDTTSAIAALAEGGYIGRRDADEFDSSYRYLRLLEHRLQLSRLRRTHLMPVKDDALRALARAAQGILEIGKSSPEQLLETWHRTKRRVRELHERIFYRPLLNTVANLSPDEARLTPEAAQARLAALGYRDPQGSMRHIEALTAGVSRRAALQRQLLPVLLGWLAEGVDPDGGLLAFRRVSEALGTSPWYLGLLRDSAAAAERLCHVLSDSRLIADLLEVSPESVAWLGNDADLRPLALEAQWNEIQSKLSRHADPAAAMRLVRLIRRREILRVALADRARIIDTQGVGRALADADQAAVLGALRVAEAAAAAKAPLVTQVLVVAMGRQGGREIGYGSDADVIYVHRPLPDADPAAAQKQALEIVGSLSALLTQPLKPPVLAERVLTLDADLRPEGKNGPLVRSLESFAEYYRRWALTWEAQALLRARPLAGDDGLAKEFMALVDTVRYPEELPTAEIREIRRIKARVESERLPRGADPSRHVKLGRGGLSDVEWLVQLVQLEHAAQHPRLRTTETLPALSAAADLGLLPKADAELLAEAWILASRVRSANVAWSGRASDVLPTSRRDLEAVARWCGYAPGNASALEQHYLNLTRRARQVFERIFYGTQ</sequence>
<dbReference type="Pfam" id="PF03710">
    <property type="entry name" value="GlnE"/>
    <property type="match status" value="2"/>
</dbReference>
<dbReference type="CDD" id="cd05401">
    <property type="entry name" value="NT_GlnE_GlnD_like"/>
    <property type="match status" value="2"/>
</dbReference>
<dbReference type="InterPro" id="IPR023057">
    <property type="entry name" value="GlnE"/>
</dbReference>
<dbReference type="RefSeq" id="WP_344297770.1">
    <property type="nucleotide sequence ID" value="NZ_BAAAQW010000002.1"/>
</dbReference>
<dbReference type="SUPFAM" id="SSF81593">
    <property type="entry name" value="Nucleotidyltransferase substrate binding subunit/domain"/>
    <property type="match status" value="2"/>
</dbReference>
<keyword evidence="4" id="KW-0067">ATP-binding</keyword>
<accession>A0ABN3BIP7</accession>
<dbReference type="PANTHER" id="PTHR30621">
    <property type="entry name" value="GLUTAMINE SYNTHETASE ADENYLYLTRANSFERASE"/>
    <property type="match status" value="1"/>
</dbReference>
<evidence type="ECO:0000256" key="4">
    <source>
        <dbReference type="ARBA" id="ARBA00022840"/>
    </source>
</evidence>
<dbReference type="EMBL" id="BAAAQW010000002">
    <property type="protein sequence ID" value="GAA2196687.1"/>
    <property type="molecule type" value="Genomic_DNA"/>
</dbReference>
<evidence type="ECO:0000313" key="9">
    <source>
        <dbReference type="EMBL" id="GAA2196687.1"/>
    </source>
</evidence>
<gene>
    <name evidence="9" type="ORF">GCM10009849_02750</name>
</gene>
<evidence type="ECO:0000259" key="7">
    <source>
        <dbReference type="Pfam" id="PF03710"/>
    </source>
</evidence>
<dbReference type="NCBIfam" id="NF010707">
    <property type="entry name" value="PRK14109.1"/>
    <property type="match status" value="1"/>
</dbReference>
<dbReference type="PANTHER" id="PTHR30621:SF0">
    <property type="entry name" value="BIFUNCTIONAL GLUTAMINE SYNTHETASE ADENYLYLTRANSFERASE_ADENYLYL-REMOVING ENZYME"/>
    <property type="match status" value="1"/>
</dbReference>
<dbReference type="Pfam" id="PF08335">
    <property type="entry name" value="GlnD_UR_UTase"/>
    <property type="match status" value="2"/>
</dbReference>
<evidence type="ECO:0000256" key="6">
    <source>
        <dbReference type="ARBA" id="ARBA00023268"/>
    </source>
</evidence>
<evidence type="ECO:0000256" key="2">
    <source>
        <dbReference type="ARBA" id="ARBA00022695"/>
    </source>
</evidence>
<evidence type="ECO:0000259" key="8">
    <source>
        <dbReference type="Pfam" id="PF08335"/>
    </source>
</evidence>
<dbReference type="InterPro" id="IPR013546">
    <property type="entry name" value="PII_UdlTrfase/GS_AdlTrfase"/>
</dbReference>
<dbReference type="GO" id="GO:0016779">
    <property type="term" value="F:nucleotidyltransferase activity"/>
    <property type="evidence" value="ECO:0007669"/>
    <property type="project" value="UniProtKB-KW"/>
</dbReference>
<dbReference type="Proteomes" id="UP001500432">
    <property type="component" value="Unassembled WGS sequence"/>
</dbReference>
<keyword evidence="1" id="KW-0808">Transferase</keyword>
<dbReference type="InterPro" id="IPR005190">
    <property type="entry name" value="GlnE_rpt_dom"/>
</dbReference>
<feature type="domain" description="PII-uridylyltransferase/Glutamine-synthetase adenylyltransferase" evidence="8">
    <location>
        <begin position="355"/>
        <end position="499"/>
    </location>
</feature>
<name>A0ABN3BIP7_9MICC</name>
<comment type="caution">
    <text evidence="9">The sequence shown here is derived from an EMBL/GenBank/DDBJ whole genome shotgun (WGS) entry which is preliminary data.</text>
</comment>
<evidence type="ECO:0000256" key="1">
    <source>
        <dbReference type="ARBA" id="ARBA00022679"/>
    </source>
</evidence>
<protein>
    <submittedName>
        <fullName evidence="9">Bifunctional [glutamine synthetase] adenylyltransferase/[glutamine synthetase]-adenylyl-L-tyrosine phosphorylase</fullName>
    </submittedName>
</protein>
<keyword evidence="3" id="KW-0547">Nucleotide-binding</keyword>
<evidence type="ECO:0000256" key="5">
    <source>
        <dbReference type="ARBA" id="ARBA00022842"/>
    </source>
</evidence>
<feature type="domain" description="Glutamate-ammonia ligase adenylyltransferase repeated" evidence="7">
    <location>
        <begin position="604"/>
        <end position="842"/>
    </location>
</feature>
<feature type="domain" description="Glutamate-ammonia ligase adenylyltransferase repeated" evidence="7">
    <location>
        <begin position="78"/>
        <end position="334"/>
    </location>
</feature>
<keyword evidence="2 9" id="KW-0548">Nucleotidyltransferase</keyword>
<reference evidence="9 10" key="1">
    <citation type="journal article" date="2019" name="Int. J. Syst. Evol. Microbiol.">
        <title>The Global Catalogue of Microorganisms (GCM) 10K type strain sequencing project: providing services to taxonomists for standard genome sequencing and annotation.</title>
        <authorList>
            <consortium name="The Broad Institute Genomics Platform"/>
            <consortium name="The Broad Institute Genome Sequencing Center for Infectious Disease"/>
            <person name="Wu L."/>
            <person name="Ma J."/>
        </authorList>
    </citation>
    <scope>NUCLEOTIDE SEQUENCE [LARGE SCALE GENOMIC DNA]</scope>
    <source>
        <strain evidence="9 10">JCM 16034</strain>
    </source>
</reference>
<proteinExistence type="predicted"/>